<comment type="caution">
    <text evidence="2">The sequence shown here is derived from an EMBL/GenBank/DDBJ whole genome shotgun (WGS) entry which is preliminary data.</text>
</comment>
<evidence type="ECO:0000313" key="2">
    <source>
        <dbReference type="EMBL" id="KAK4762547.1"/>
    </source>
</evidence>
<gene>
    <name evidence="2" type="ORF">SAY86_008315</name>
</gene>
<proteinExistence type="predicted"/>
<feature type="region of interest" description="Disordered" evidence="1">
    <location>
        <begin position="124"/>
        <end position="288"/>
    </location>
</feature>
<evidence type="ECO:0000313" key="3">
    <source>
        <dbReference type="Proteomes" id="UP001346149"/>
    </source>
</evidence>
<dbReference type="Proteomes" id="UP001346149">
    <property type="component" value="Unassembled WGS sequence"/>
</dbReference>
<organism evidence="2 3">
    <name type="scientific">Trapa natans</name>
    <name type="common">Water chestnut</name>
    <dbReference type="NCBI Taxonomy" id="22666"/>
    <lineage>
        <taxon>Eukaryota</taxon>
        <taxon>Viridiplantae</taxon>
        <taxon>Streptophyta</taxon>
        <taxon>Embryophyta</taxon>
        <taxon>Tracheophyta</taxon>
        <taxon>Spermatophyta</taxon>
        <taxon>Magnoliopsida</taxon>
        <taxon>eudicotyledons</taxon>
        <taxon>Gunneridae</taxon>
        <taxon>Pentapetalae</taxon>
        <taxon>rosids</taxon>
        <taxon>malvids</taxon>
        <taxon>Myrtales</taxon>
        <taxon>Lythraceae</taxon>
        <taxon>Trapa</taxon>
    </lineage>
</organism>
<accession>A0AAN7KF44</accession>
<dbReference type="PANTHER" id="PTHR48227:SF1">
    <property type="entry name" value="DNA LIGASE 1-LIKE"/>
    <property type="match status" value="1"/>
</dbReference>
<feature type="compositionally biased region" description="Basic residues" evidence="1">
    <location>
        <begin position="132"/>
        <end position="141"/>
    </location>
</feature>
<name>A0AAN7KF44_TRANT</name>
<sequence length="288" mass="31527">MKTVSGEIITTRPVSLSKASKVLSRFVTVDNGASHPIGIYLRKASEAFHELVEFHKGIRSSSLAESVDNPAREIETEDASSDQRKHKHREKKMQSGHDSDSGLVVADGDSRRVESLELANGDGKLTELGSEKKKHKRKDKKLKGEDGNAVNNVVENSQGNVGIGKDGTVKEGELNVNINGSEDADRKKKKKEKKKGDIRVDIGEDGTLKVGMKNSKNVKSNIAEDPDGKTKNQKRKEKKGDASVGTGEDGAVKEERDRGKKRKMEMSDGGKEKDDSIERQGKKKKKIG</sequence>
<evidence type="ECO:0000256" key="1">
    <source>
        <dbReference type="SAM" id="MobiDB-lite"/>
    </source>
</evidence>
<feature type="compositionally biased region" description="Polar residues" evidence="1">
    <location>
        <begin position="149"/>
        <end position="160"/>
    </location>
</feature>
<dbReference type="EMBL" id="JAXQNO010000024">
    <property type="protein sequence ID" value="KAK4762547.1"/>
    <property type="molecule type" value="Genomic_DNA"/>
</dbReference>
<dbReference type="AlphaFoldDB" id="A0AAN7KF44"/>
<dbReference type="PANTHER" id="PTHR48227">
    <property type="entry name" value="DNA TOPOISOMERASE 1-LIKE"/>
    <property type="match status" value="1"/>
</dbReference>
<keyword evidence="3" id="KW-1185">Reference proteome</keyword>
<reference evidence="2 3" key="1">
    <citation type="journal article" date="2023" name="Hortic Res">
        <title>Pangenome of water caltrop reveals structural variations and asymmetric subgenome divergence after allopolyploidization.</title>
        <authorList>
            <person name="Zhang X."/>
            <person name="Chen Y."/>
            <person name="Wang L."/>
            <person name="Yuan Y."/>
            <person name="Fang M."/>
            <person name="Shi L."/>
            <person name="Lu R."/>
            <person name="Comes H.P."/>
            <person name="Ma Y."/>
            <person name="Chen Y."/>
            <person name="Huang G."/>
            <person name="Zhou Y."/>
            <person name="Zheng Z."/>
            <person name="Qiu Y."/>
        </authorList>
    </citation>
    <scope>NUCLEOTIDE SEQUENCE [LARGE SCALE GENOMIC DNA]</scope>
    <source>
        <strain evidence="2">F231</strain>
    </source>
</reference>
<protein>
    <submittedName>
        <fullName evidence="2">Uncharacterized protein</fullName>
    </submittedName>
</protein>
<feature type="region of interest" description="Disordered" evidence="1">
    <location>
        <begin position="60"/>
        <end position="106"/>
    </location>
</feature>
<feature type="compositionally biased region" description="Basic and acidic residues" evidence="1">
    <location>
        <begin position="250"/>
        <end position="280"/>
    </location>
</feature>